<organism evidence="1 2">
    <name type="scientific">Peribacillus loiseleuriae</name>
    <dbReference type="NCBI Taxonomy" id="1679170"/>
    <lineage>
        <taxon>Bacteria</taxon>
        <taxon>Bacillati</taxon>
        <taxon>Bacillota</taxon>
        <taxon>Bacilli</taxon>
        <taxon>Bacillales</taxon>
        <taxon>Bacillaceae</taxon>
        <taxon>Peribacillus</taxon>
    </lineage>
</organism>
<dbReference type="EMBL" id="LFZW01000003">
    <property type="protein sequence ID" value="KMY41523.1"/>
    <property type="molecule type" value="Genomic_DNA"/>
</dbReference>
<comment type="caution">
    <text evidence="1">The sequence shown here is derived from an EMBL/GenBank/DDBJ whole genome shotgun (WGS) entry which is preliminary data.</text>
</comment>
<evidence type="ECO:0000313" key="1">
    <source>
        <dbReference type="EMBL" id="KMY41523.1"/>
    </source>
</evidence>
<accession>A0A0K9G4H8</accession>
<evidence type="ECO:0008006" key="3">
    <source>
        <dbReference type="Google" id="ProtNLM"/>
    </source>
</evidence>
<name>A0A0K9G4H8_9BACI</name>
<dbReference type="Proteomes" id="UP000037146">
    <property type="component" value="Unassembled WGS sequence"/>
</dbReference>
<protein>
    <recommendedName>
        <fullName evidence="3">DUF4362 domain-containing protein</fullName>
    </recommendedName>
</protein>
<dbReference type="InterPro" id="IPR025372">
    <property type="entry name" value="DUF4362"/>
</dbReference>
<dbReference type="AlphaFoldDB" id="A0A0K9G4H8"/>
<keyword evidence="2" id="KW-1185">Reference proteome</keyword>
<gene>
    <name evidence="1" type="ORF">AC625_24635</name>
</gene>
<dbReference type="PATRIC" id="fig|1679170.3.peg.5539"/>
<sequence length="126" mass="14251">MNNPKKPYDSEEAIENGDVVNRHGEISNLDKFENFIKNVESGTKDEIRITMYTIEGDPIFYNLNYDGNKIQYTYDDSQDGYAGSGKGIKSTSCSNIESRNTENGVEYHLSECSSEVGNTFYFQVSE</sequence>
<proteinExistence type="predicted"/>
<evidence type="ECO:0000313" key="2">
    <source>
        <dbReference type="Proteomes" id="UP000037146"/>
    </source>
</evidence>
<dbReference type="Pfam" id="PF14275">
    <property type="entry name" value="DUF4362"/>
    <property type="match status" value="1"/>
</dbReference>
<reference evidence="2" key="1">
    <citation type="submission" date="2015-07" db="EMBL/GenBank/DDBJ databases">
        <title>Genome sequencing project for genomic taxonomy and phylogenomics of Bacillus-like bacteria.</title>
        <authorList>
            <person name="Liu B."/>
            <person name="Wang J."/>
            <person name="Zhu Y."/>
            <person name="Liu G."/>
            <person name="Chen Q."/>
            <person name="Chen Z."/>
            <person name="Lan J."/>
            <person name="Che J."/>
            <person name="Ge C."/>
            <person name="Shi H."/>
            <person name="Pan Z."/>
            <person name="Liu X."/>
        </authorList>
    </citation>
    <scope>NUCLEOTIDE SEQUENCE [LARGE SCALE GENOMIC DNA]</scope>
    <source>
        <strain evidence="2">FJAT-27997</strain>
    </source>
</reference>